<feature type="chain" id="PRO_5002580297" description="Alpha/beta hydrolase" evidence="1">
    <location>
        <begin position="22"/>
        <end position="227"/>
    </location>
</feature>
<dbReference type="AlphaFoldDB" id="A0A0G9MTX6"/>
<dbReference type="RefSeq" id="WP_047004470.1">
    <property type="nucleotide sequence ID" value="NZ_LBHB01000002.1"/>
</dbReference>
<dbReference type="OrthoDB" id="6198264at2"/>
<name>A0A0G9MTX6_9SPHN</name>
<evidence type="ECO:0000313" key="3">
    <source>
        <dbReference type="Proteomes" id="UP000053464"/>
    </source>
</evidence>
<accession>A0A0G9MTX6</accession>
<keyword evidence="1" id="KW-0732">Signal</keyword>
<dbReference type="PATRIC" id="fig|1581420.6.peg.1428"/>
<gene>
    <name evidence="2" type="ORF">AAW00_07025</name>
</gene>
<evidence type="ECO:0000256" key="1">
    <source>
        <dbReference type="SAM" id="SignalP"/>
    </source>
</evidence>
<evidence type="ECO:0008006" key="4">
    <source>
        <dbReference type="Google" id="ProtNLM"/>
    </source>
</evidence>
<feature type="signal peptide" evidence="1">
    <location>
        <begin position="1"/>
        <end position="21"/>
    </location>
</feature>
<comment type="caution">
    <text evidence="2">The sequence shown here is derived from an EMBL/GenBank/DDBJ whole genome shotgun (WGS) entry which is preliminary data.</text>
</comment>
<reference evidence="2 3" key="1">
    <citation type="submission" date="2015-04" db="EMBL/GenBank/DDBJ databases">
        <title>The draft genome sequence of Erythrobacter luteus KA37.</title>
        <authorList>
            <person name="Zhuang L."/>
            <person name="Liu Y."/>
            <person name="Shao Z."/>
        </authorList>
    </citation>
    <scope>NUCLEOTIDE SEQUENCE [LARGE SCALE GENOMIC DNA]</scope>
    <source>
        <strain evidence="2 3">KA37</strain>
    </source>
</reference>
<evidence type="ECO:0000313" key="2">
    <source>
        <dbReference type="EMBL" id="KLE34044.1"/>
    </source>
</evidence>
<dbReference type="Proteomes" id="UP000053464">
    <property type="component" value="Unassembled WGS sequence"/>
</dbReference>
<sequence>MRRTILALAPLLALFAVPVTAQDEVSASRYVSPQQAAVERAAIAAFGPFRVVDAHTVAIVDVTDERSPAEFAALLARYPEVDTLDFVEAPGTHDDRANLALGRMVRAQGLVTRAPDGGSVRSGAVELFLAGVTREIDEGSEFAVHGWLDDLGRGAEDFAPGSPEHRAYLEYYVEMGMAEEEARAFYAMTNSVPFEQALWLTGREMQGWIGGAEPERAPSLAYAVLSL</sequence>
<organism evidence="2 3">
    <name type="scientific">Aurantiacibacter luteus</name>
    <dbReference type="NCBI Taxonomy" id="1581420"/>
    <lineage>
        <taxon>Bacteria</taxon>
        <taxon>Pseudomonadati</taxon>
        <taxon>Pseudomonadota</taxon>
        <taxon>Alphaproteobacteria</taxon>
        <taxon>Sphingomonadales</taxon>
        <taxon>Erythrobacteraceae</taxon>
        <taxon>Aurantiacibacter</taxon>
    </lineage>
</organism>
<protein>
    <recommendedName>
        <fullName evidence="4">Alpha/beta hydrolase</fullName>
    </recommendedName>
</protein>
<dbReference type="EMBL" id="LBHB01000002">
    <property type="protein sequence ID" value="KLE34044.1"/>
    <property type="molecule type" value="Genomic_DNA"/>
</dbReference>
<dbReference type="STRING" id="1581420.AAW00_07025"/>
<keyword evidence="3" id="KW-1185">Reference proteome</keyword>
<proteinExistence type="predicted"/>